<evidence type="ECO:0000256" key="1">
    <source>
        <dbReference type="ARBA" id="ARBA00008779"/>
    </source>
</evidence>
<dbReference type="PROSITE" id="PS00149">
    <property type="entry name" value="SULFATASE_2"/>
    <property type="match status" value="1"/>
</dbReference>
<evidence type="ECO:0000313" key="8">
    <source>
        <dbReference type="Proteomes" id="UP000366872"/>
    </source>
</evidence>
<dbReference type="Pfam" id="PF00884">
    <property type="entry name" value="Sulfatase"/>
    <property type="match status" value="1"/>
</dbReference>
<comment type="similarity">
    <text evidence="1">Belongs to the sulfatase family.</text>
</comment>
<dbReference type="GO" id="GO:0046872">
    <property type="term" value="F:metal ion binding"/>
    <property type="evidence" value="ECO:0007669"/>
    <property type="project" value="UniProtKB-KW"/>
</dbReference>
<keyword evidence="2" id="KW-0479">Metal-binding</keyword>
<dbReference type="PROSITE" id="PS00523">
    <property type="entry name" value="SULFATASE_1"/>
    <property type="match status" value="1"/>
</dbReference>
<feature type="chain" id="PRO_5028874654" evidence="5">
    <location>
        <begin position="26"/>
        <end position="502"/>
    </location>
</feature>
<dbReference type="InterPro" id="IPR017850">
    <property type="entry name" value="Alkaline_phosphatase_core_sf"/>
</dbReference>
<accession>A0A6C2UC35</accession>
<dbReference type="SUPFAM" id="SSF53649">
    <property type="entry name" value="Alkaline phosphatase-like"/>
    <property type="match status" value="1"/>
</dbReference>
<dbReference type="PANTHER" id="PTHR42693:SF53">
    <property type="entry name" value="ENDO-4-O-SULFATASE"/>
    <property type="match status" value="1"/>
</dbReference>
<evidence type="ECO:0000256" key="3">
    <source>
        <dbReference type="ARBA" id="ARBA00022801"/>
    </source>
</evidence>
<dbReference type="AlphaFoldDB" id="A0A6C2UC35"/>
<dbReference type="PANTHER" id="PTHR42693">
    <property type="entry name" value="ARYLSULFATASE FAMILY MEMBER"/>
    <property type="match status" value="1"/>
</dbReference>
<protein>
    <submittedName>
        <fullName evidence="7">Arylsulfatase</fullName>
    </submittedName>
</protein>
<keyword evidence="3" id="KW-0378">Hydrolase</keyword>
<organism evidence="7 8">
    <name type="scientific">Pontiella desulfatans</name>
    <dbReference type="NCBI Taxonomy" id="2750659"/>
    <lineage>
        <taxon>Bacteria</taxon>
        <taxon>Pseudomonadati</taxon>
        <taxon>Kiritimatiellota</taxon>
        <taxon>Kiritimatiellia</taxon>
        <taxon>Kiritimatiellales</taxon>
        <taxon>Pontiellaceae</taxon>
        <taxon>Pontiella</taxon>
    </lineage>
</organism>
<evidence type="ECO:0000256" key="5">
    <source>
        <dbReference type="SAM" id="SignalP"/>
    </source>
</evidence>
<dbReference type="EMBL" id="CAAHFG010000005">
    <property type="protein sequence ID" value="VGO17738.1"/>
    <property type="molecule type" value="Genomic_DNA"/>
</dbReference>
<dbReference type="InterPro" id="IPR000917">
    <property type="entry name" value="Sulfatase_N"/>
</dbReference>
<keyword evidence="5" id="KW-0732">Signal</keyword>
<dbReference type="InterPro" id="IPR050738">
    <property type="entry name" value="Sulfatase"/>
</dbReference>
<dbReference type="Gene3D" id="3.40.720.10">
    <property type="entry name" value="Alkaline Phosphatase, subunit A"/>
    <property type="match status" value="1"/>
</dbReference>
<evidence type="ECO:0000256" key="4">
    <source>
        <dbReference type="ARBA" id="ARBA00022837"/>
    </source>
</evidence>
<proteinExistence type="inferred from homology"/>
<evidence type="ECO:0000259" key="6">
    <source>
        <dbReference type="Pfam" id="PF00884"/>
    </source>
</evidence>
<reference evidence="7 8" key="1">
    <citation type="submission" date="2019-04" db="EMBL/GenBank/DDBJ databases">
        <authorList>
            <person name="Van Vliet M D."/>
        </authorList>
    </citation>
    <scope>NUCLEOTIDE SEQUENCE [LARGE SCALE GENOMIC DNA]</scope>
    <source>
        <strain evidence="7 8">F1</strain>
    </source>
</reference>
<keyword evidence="8" id="KW-1185">Reference proteome</keyword>
<dbReference type="GO" id="GO:0004065">
    <property type="term" value="F:arylsulfatase activity"/>
    <property type="evidence" value="ECO:0007669"/>
    <property type="project" value="TreeGrafter"/>
</dbReference>
<evidence type="ECO:0000256" key="2">
    <source>
        <dbReference type="ARBA" id="ARBA00022723"/>
    </source>
</evidence>
<dbReference type="InterPro" id="IPR024607">
    <property type="entry name" value="Sulfatase_CS"/>
</dbReference>
<sequence>MKRRSFLQSSAVATAAASVTYPSNAKGTAANDVPNMIFIHVDQMSLLDSIRAYGCEYTSTPGIDRLVKNGTSFMQSYSTDPVCCPARASWWTGAYSSEHGVVCNSTPCHPEMPDVSRLLQQAGYDTYFSGKWHVPGKEVRNLFHVLHEGSWWGEMTDTEVTRSAVSFLENHDGQHPFFLSVGYLNPHDICITPKYDDARSTKVDGKKVPPYVSAGVLEESDIPPLPEAHEYDPREPGILVACKRGSAEKKNAAFRDWGDELWRMHRYNYHRFTEMVDRQIDVLLDALEQSDFKDNTLIIFSADHGEGIGRHRTVAKSTFYDEVCRVPFIVSTLGKLKVRKGIRDEQHLVSGVDLGRTLCDYAQADGAVLPHGLSVRPLVEGQKSAWREFVYAENSAYMHMVSDGTIKYIREYIENEEVTGLPPCAKTHATGVEQLFDLARDPNEGRNLAYDPEYAPQLERMRTALDQMEDERIAIKPVAVQGKKFMTARSETIRKNNIPQDY</sequence>
<feature type="signal peptide" evidence="5">
    <location>
        <begin position="1"/>
        <end position="25"/>
    </location>
</feature>
<gene>
    <name evidence="7" type="ORF">PDESU_06340</name>
</gene>
<dbReference type="Proteomes" id="UP000366872">
    <property type="component" value="Unassembled WGS sequence"/>
</dbReference>
<keyword evidence="4" id="KW-0106">Calcium</keyword>
<feature type="domain" description="Sulfatase N-terminal" evidence="6">
    <location>
        <begin position="34"/>
        <end position="363"/>
    </location>
</feature>
<evidence type="ECO:0000313" key="7">
    <source>
        <dbReference type="EMBL" id="VGO17738.1"/>
    </source>
</evidence>
<name>A0A6C2UC35_PONDE</name>
<dbReference type="RefSeq" id="WP_136083219.1">
    <property type="nucleotide sequence ID" value="NZ_CAAHFG010000005.1"/>
</dbReference>